<feature type="compositionally biased region" description="Basic and acidic residues" evidence="1">
    <location>
        <begin position="10"/>
        <end position="19"/>
    </location>
</feature>
<sequence>MQLIPFTPDAVHESQEGARGEIQTVSRTPNKHAMHRRRQKLVRVCPIRRCTRSPSL</sequence>
<reference evidence="2 3" key="1">
    <citation type="journal article" date="2016" name="Mol. Biol. Evol.">
        <title>Comparative Genomics of Early-Diverging Mushroom-Forming Fungi Provides Insights into the Origins of Lignocellulose Decay Capabilities.</title>
        <authorList>
            <person name="Nagy L.G."/>
            <person name="Riley R."/>
            <person name="Tritt A."/>
            <person name="Adam C."/>
            <person name="Daum C."/>
            <person name="Floudas D."/>
            <person name="Sun H."/>
            <person name="Yadav J.S."/>
            <person name="Pangilinan J."/>
            <person name="Larsson K.H."/>
            <person name="Matsuura K."/>
            <person name="Barry K."/>
            <person name="Labutti K."/>
            <person name="Kuo R."/>
            <person name="Ohm R.A."/>
            <person name="Bhattacharya S.S."/>
            <person name="Shirouzu T."/>
            <person name="Yoshinaga Y."/>
            <person name="Martin F.M."/>
            <person name="Grigoriev I.V."/>
            <person name="Hibbett D.S."/>
        </authorList>
    </citation>
    <scope>NUCLEOTIDE SEQUENCE [LARGE SCALE GENOMIC DNA]</scope>
    <source>
        <strain evidence="2 3">93-53</strain>
    </source>
</reference>
<dbReference type="EMBL" id="KV427665">
    <property type="protein sequence ID" value="KZT01371.1"/>
    <property type="molecule type" value="Genomic_DNA"/>
</dbReference>
<feature type="region of interest" description="Disordered" evidence="1">
    <location>
        <begin position="1"/>
        <end position="21"/>
    </location>
</feature>
<dbReference type="GeneID" id="63827025"/>
<dbReference type="RefSeq" id="XP_040759111.1">
    <property type="nucleotide sequence ID" value="XM_040909996.1"/>
</dbReference>
<name>A0A165BNM1_9APHY</name>
<accession>A0A165BNM1</accession>
<dbReference type="Proteomes" id="UP000076871">
    <property type="component" value="Unassembled WGS sequence"/>
</dbReference>
<dbReference type="AlphaFoldDB" id="A0A165BNM1"/>
<keyword evidence="3" id="KW-1185">Reference proteome</keyword>
<protein>
    <submittedName>
        <fullName evidence="2">Uncharacterized protein</fullName>
    </submittedName>
</protein>
<gene>
    <name evidence="2" type="ORF">LAESUDRAFT_731210</name>
</gene>
<evidence type="ECO:0000313" key="2">
    <source>
        <dbReference type="EMBL" id="KZT01371.1"/>
    </source>
</evidence>
<dbReference type="InParanoid" id="A0A165BNM1"/>
<evidence type="ECO:0000313" key="3">
    <source>
        <dbReference type="Proteomes" id="UP000076871"/>
    </source>
</evidence>
<evidence type="ECO:0000256" key="1">
    <source>
        <dbReference type="SAM" id="MobiDB-lite"/>
    </source>
</evidence>
<organism evidence="2 3">
    <name type="scientific">Laetiporus sulphureus 93-53</name>
    <dbReference type="NCBI Taxonomy" id="1314785"/>
    <lineage>
        <taxon>Eukaryota</taxon>
        <taxon>Fungi</taxon>
        <taxon>Dikarya</taxon>
        <taxon>Basidiomycota</taxon>
        <taxon>Agaricomycotina</taxon>
        <taxon>Agaricomycetes</taxon>
        <taxon>Polyporales</taxon>
        <taxon>Laetiporus</taxon>
    </lineage>
</organism>
<proteinExistence type="predicted"/>